<keyword evidence="2" id="KW-0732">Signal</keyword>
<dbReference type="RefSeq" id="WP_268883228.1">
    <property type="nucleotide sequence ID" value="NZ_CP114029.1"/>
</dbReference>
<accession>A0ABY7C3P7</accession>
<evidence type="ECO:0000313" key="3">
    <source>
        <dbReference type="EMBL" id="WAP70711.1"/>
    </source>
</evidence>
<sequence length="238" mass="25057">MKTSQICAGLLFAAMAGAAGIFPAAAEGPHVAPITELVGSKLKAAIADPVVIQAIKAQNAANQSLSQADIDALDQTWRSEADAGGGELMDKTLKAPASAYLKSVQNDAAGLITEVFVMDARGLNVGQSDPTSDYWQGDEAKWQKTYGSGGEAIFVDEIEQDESTQMLQSQASFTIVDPETNEPIGAATVGVNLDMLEPLTRTKRKGSAPWPTTRAALEARFPSASKPRSSRRFPSSSA</sequence>
<evidence type="ECO:0000313" key="4">
    <source>
        <dbReference type="Proteomes" id="UP001164020"/>
    </source>
</evidence>
<keyword evidence="4" id="KW-1185">Reference proteome</keyword>
<feature type="region of interest" description="Disordered" evidence="1">
    <location>
        <begin position="200"/>
        <end position="238"/>
    </location>
</feature>
<name>A0ABY7C3P7_9HYPH</name>
<evidence type="ECO:0000256" key="2">
    <source>
        <dbReference type="SAM" id="SignalP"/>
    </source>
</evidence>
<feature type="chain" id="PRO_5047469945" evidence="2">
    <location>
        <begin position="19"/>
        <end position="238"/>
    </location>
</feature>
<feature type="signal peptide" evidence="2">
    <location>
        <begin position="1"/>
        <end position="18"/>
    </location>
</feature>
<feature type="compositionally biased region" description="Low complexity" evidence="1">
    <location>
        <begin position="219"/>
        <end position="238"/>
    </location>
</feature>
<dbReference type="Proteomes" id="UP001164020">
    <property type="component" value="Chromosome"/>
</dbReference>
<organism evidence="3 4">
    <name type="scientific">Jiella pelagia</name>
    <dbReference type="NCBI Taxonomy" id="2986949"/>
    <lineage>
        <taxon>Bacteria</taxon>
        <taxon>Pseudomonadati</taxon>
        <taxon>Pseudomonadota</taxon>
        <taxon>Alphaproteobacteria</taxon>
        <taxon>Hyphomicrobiales</taxon>
        <taxon>Aurantimonadaceae</taxon>
        <taxon>Jiella</taxon>
    </lineage>
</organism>
<reference evidence="3" key="1">
    <citation type="submission" date="2022-12" db="EMBL/GenBank/DDBJ databases">
        <title>Jiella pelagia sp. nov., isolated from phosphonate enriched culture of Northwest Pacific surface seawater.</title>
        <authorList>
            <person name="Shin D.Y."/>
            <person name="Hwang C.Y."/>
        </authorList>
    </citation>
    <scope>NUCLEOTIDE SEQUENCE</scope>
    <source>
        <strain evidence="3">HL-NP1</strain>
    </source>
</reference>
<proteinExistence type="predicted"/>
<evidence type="ECO:0000256" key="1">
    <source>
        <dbReference type="SAM" id="MobiDB-lite"/>
    </source>
</evidence>
<protein>
    <submittedName>
        <fullName evidence="3">Uncharacterized protein</fullName>
    </submittedName>
</protein>
<gene>
    <name evidence="3" type="ORF">OH818_12255</name>
</gene>
<dbReference type="EMBL" id="CP114029">
    <property type="protein sequence ID" value="WAP70711.1"/>
    <property type="molecule type" value="Genomic_DNA"/>
</dbReference>